<sequence>MLHDVQLERAGFHAPLACRLEMPTEFQNLPDKYHAGIPLHPVAGCLPAEGALSSTYAGVTEQAVQSDPALLLAAAVSGQGNSAPLPPASAPGQTTTSAPMSDSTQHAACDIVLESTLNLRDWDGDMTTDDEAVVPDPFVVCEEES</sequence>
<evidence type="ECO:0000256" key="1">
    <source>
        <dbReference type="SAM" id="MobiDB-lite"/>
    </source>
</evidence>
<reference evidence="2" key="1">
    <citation type="submission" date="2023-04" db="EMBL/GenBank/DDBJ databases">
        <title>Black Yeasts Isolated from many extreme environments.</title>
        <authorList>
            <person name="Coleine C."/>
            <person name="Stajich J.E."/>
            <person name="Selbmann L."/>
        </authorList>
    </citation>
    <scope>NUCLEOTIDE SEQUENCE</scope>
    <source>
        <strain evidence="2">CCFEE 5312</strain>
    </source>
</reference>
<gene>
    <name evidence="2" type="ORF">LTR09_005036</name>
</gene>
<keyword evidence="3" id="KW-1185">Reference proteome</keyword>
<dbReference type="EMBL" id="JAWDJX010000014">
    <property type="protein sequence ID" value="KAK3053756.1"/>
    <property type="molecule type" value="Genomic_DNA"/>
</dbReference>
<feature type="compositionally biased region" description="Polar residues" evidence="1">
    <location>
        <begin position="91"/>
        <end position="104"/>
    </location>
</feature>
<dbReference type="Proteomes" id="UP001271007">
    <property type="component" value="Unassembled WGS sequence"/>
</dbReference>
<comment type="caution">
    <text evidence="2">The sequence shown here is derived from an EMBL/GenBank/DDBJ whole genome shotgun (WGS) entry which is preliminary data.</text>
</comment>
<proteinExistence type="predicted"/>
<evidence type="ECO:0000313" key="2">
    <source>
        <dbReference type="EMBL" id="KAK3053756.1"/>
    </source>
</evidence>
<evidence type="ECO:0000313" key="3">
    <source>
        <dbReference type="Proteomes" id="UP001271007"/>
    </source>
</evidence>
<feature type="region of interest" description="Disordered" evidence="1">
    <location>
        <begin position="78"/>
        <end position="104"/>
    </location>
</feature>
<accession>A0AAJ0GCC1</accession>
<dbReference type="AlphaFoldDB" id="A0AAJ0GCC1"/>
<protein>
    <submittedName>
        <fullName evidence="2">Uncharacterized protein</fullName>
    </submittedName>
</protein>
<name>A0AAJ0GCC1_9PEZI</name>
<organism evidence="2 3">
    <name type="scientific">Extremus antarcticus</name>
    <dbReference type="NCBI Taxonomy" id="702011"/>
    <lineage>
        <taxon>Eukaryota</taxon>
        <taxon>Fungi</taxon>
        <taxon>Dikarya</taxon>
        <taxon>Ascomycota</taxon>
        <taxon>Pezizomycotina</taxon>
        <taxon>Dothideomycetes</taxon>
        <taxon>Dothideomycetidae</taxon>
        <taxon>Mycosphaerellales</taxon>
        <taxon>Extremaceae</taxon>
        <taxon>Extremus</taxon>
    </lineage>
</organism>